<organism evidence="1 2">
    <name type="scientific">Symbiobacterium thermophilum (strain DSM 24528 / JCM 14929 / IAM 14863 / T)</name>
    <dbReference type="NCBI Taxonomy" id="292459"/>
    <lineage>
        <taxon>Bacteria</taxon>
        <taxon>Bacillati</taxon>
        <taxon>Bacillota</taxon>
        <taxon>Clostridia</taxon>
        <taxon>Eubacteriales</taxon>
        <taxon>Symbiobacteriaceae</taxon>
        <taxon>Symbiobacterium</taxon>
    </lineage>
</organism>
<sequence>MAVMSDLWGKTPLRVVSMARPKTQVGLTEKPVIPAPGASGPQSILMGTGRLRRRREIRGLATPAEYDQLEADYEALVVRTVTLADGMVMRAMIASLEADEVEGTGGSLLSYTMTLVEA</sequence>
<dbReference type="STRING" id="292459.STH324"/>
<dbReference type="eggNOG" id="ENOG502ZXRM">
    <property type="taxonomic scope" value="Bacteria"/>
</dbReference>
<dbReference type="Proteomes" id="UP000000417">
    <property type="component" value="Chromosome"/>
</dbReference>
<accession>Q67SN4</accession>
<dbReference type="KEGG" id="sth:STH324"/>
<evidence type="ECO:0000313" key="1">
    <source>
        <dbReference type="EMBL" id="BAD39309.1"/>
    </source>
</evidence>
<protein>
    <submittedName>
        <fullName evidence="1">Uncharacterized protein</fullName>
    </submittedName>
</protein>
<evidence type="ECO:0000313" key="2">
    <source>
        <dbReference type="Proteomes" id="UP000000417"/>
    </source>
</evidence>
<dbReference type="AlphaFoldDB" id="Q67SN4"/>
<dbReference type="EMBL" id="AP006840">
    <property type="protein sequence ID" value="BAD39309.1"/>
    <property type="molecule type" value="Genomic_DNA"/>
</dbReference>
<dbReference type="HOGENOM" id="CLU_2071963_0_0_9"/>
<keyword evidence="2" id="KW-1185">Reference proteome</keyword>
<gene>
    <name evidence="1" type="ordered locus">STH324</name>
</gene>
<name>Q67SN4_SYMTH</name>
<reference evidence="1 2" key="1">
    <citation type="journal article" date="2004" name="Nucleic Acids Res.">
        <title>Genome sequence of Symbiobacterium thermophilum, an uncultivable bacterium that depends on microbial commensalism.</title>
        <authorList>
            <person name="Ueda K."/>
            <person name="Yamashita A."/>
            <person name="Ishikawa J."/>
            <person name="Shimada M."/>
            <person name="Watsuji T."/>
            <person name="Morimura K."/>
            <person name="Ikeda H."/>
            <person name="Hattori M."/>
            <person name="Beppu T."/>
        </authorList>
    </citation>
    <scope>NUCLEOTIDE SEQUENCE [LARGE SCALE GENOMIC DNA]</scope>
    <source>
        <strain evidence="2">T / IAM 14863</strain>
    </source>
</reference>
<proteinExistence type="predicted"/>